<dbReference type="CDD" id="cd03801">
    <property type="entry name" value="GT4_PimA-like"/>
    <property type="match status" value="1"/>
</dbReference>
<evidence type="ECO:0000259" key="4">
    <source>
        <dbReference type="Pfam" id="PF13439"/>
    </source>
</evidence>
<dbReference type="PANTHER" id="PTHR46401:SF2">
    <property type="entry name" value="GLYCOSYLTRANSFERASE WBBK-RELATED"/>
    <property type="match status" value="1"/>
</dbReference>
<dbReference type="AlphaFoldDB" id="A0AAP4D6G3"/>
<feature type="region of interest" description="Disordered" evidence="2">
    <location>
        <begin position="356"/>
        <end position="375"/>
    </location>
</feature>
<evidence type="ECO:0000313" key="5">
    <source>
        <dbReference type="EMBL" id="MDF1587422.1"/>
    </source>
</evidence>
<protein>
    <submittedName>
        <fullName evidence="5">Glycosyltransferase family 4 protein</fullName>
    </submittedName>
</protein>
<reference evidence="5 6" key="1">
    <citation type="submission" date="2023-03" db="EMBL/GenBank/DDBJ databases">
        <title>YIM 152171 draft genome.</title>
        <authorList>
            <person name="Yang Z."/>
        </authorList>
    </citation>
    <scope>NUCLEOTIDE SEQUENCE [LARGE SCALE GENOMIC DNA]</scope>
    <source>
        <strain evidence="5 6">YIM 152171</strain>
    </source>
</reference>
<name>A0AAP4D6G3_9PROT</name>
<dbReference type="PANTHER" id="PTHR46401">
    <property type="entry name" value="GLYCOSYLTRANSFERASE WBBK-RELATED"/>
    <property type="match status" value="1"/>
</dbReference>
<accession>A0AAP4D6G3</accession>
<evidence type="ECO:0000256" key="2">
    <source>
        <dbReference type="SAM" id="MobiDB-lite"/>
    </source>
</evidence>
<dbReference type="GO" id="GO:0009103">
    <property type="term" value="P:lipopolysaccharide biosynthetic process"/>
    <property type="evidence" value="ECO:0007669"/>
    <property type="project" value="TreeGrafter"/>
</dbReference>
<dbReference type="SUPFAM" id="SSF53756">
    <property type="entry name" value="UDP-Glycosyltransferase/glycogen phosphorylase"/>
    <property type="match status" value="1"/>
</dbReference>
<evidence type="ECO:0000313" key="6">
    <source>
        <dbReference type="Proteomes" id="UP001301140"/>
    </source>
</evidence>
<gene>
    <name evidence="5" type="ORF">PZ740_13625</name>
</gene>
<keyword evidence="1" id="KW-0808">Transferase</keyword>
<dbReference type="EMBL" id="JARGEQ010000127">
    <property type="protein sequence ID" value="MDF1587422.1"/>
    <property type="molecule type" value="Genomic_DNA"/>
</dbReference>
<sequence>MSGARLVFAVPGDPLQRTGGYIYDRRVAAELGARGWRVEALRLPDGFPLPDGAAMVETERAFAGLEPGSLVLVDGLAWGALPEVAEAHGAVLRIVALVHHPLALEAGLPPGAAGHLRSAERRALAVARRVIATSDTTAETLAQDYGVPAKRLAVAPPGVDAMPEAKGSGPGRALQILAVGSVIPRKDFPGLVRALAGLRRLPWKLTIAGSLERSEAAVADLFITIAETGLADRVELAGELSPRALAAAWRGADLFVSASSHEGYGMALAEAVASGLPVVAVDGGAVGSWLPDDAAILVPPHRPQALERALLAALEDAPLRRRMREGALAARARLPSWKETGRLVELALLRALEDELAEEPPGSEAWSAPRSASGE</sequence>
<dbReference type="RefSeq" id="WP_327789845.1">
    <property type="nucleotide sequence ID" value="NZ_JARGEQ010000127.1"/>
</dbReference>
<dbReference type="Pfam" id="PF13439">
    <property type="entry name" value="Glyco_transf_4"/>
    <property type="match status" value="1"/>
</dbReference>
<evidence type="ECO:0000256" key="1">
    <source>
        <dbReference type="ARBA" id="ARBA00022679"/>
    </source>
</evidence>
<dbReference type="Pfam" id="PF00534">
    <property type="entry name" value="Glycos_transf_1"/>
    <property type="match status" value="1"/>
</dbReference>
<proteinExistence type="predicted"/>
<evidence type="ECO:0000259" key="3">
    <source>
        <dbReference type="Pfam" id="PF00534"/>
    </source>
</evidence>
<feature type="domain" description="Glycosyl transferase family 1" evidence="3">
    <location>
        <begin position="174"/>
        <end position="327"/>
    </location>
</feature>
<comment type="caution">
    <text evidence="5">The sequence shown here is derived from an EMBL/GenBank/DDBJ whole genome shotgun (WGS) entry which is preliminary data.</text>
</comment>
<feature type="domain" description="Glycosyltransferase subfamily 4-like N-terminal" evidence="4">
    <location>
        <begin position="89"/>
        <end position="160"/>
    </location>
</feature>
<keyword evidence="6" id="KW-1185">Reference proteome</keyword>
<dbReference type="InterPro" id="IPR001296">
    <property type="entry name" value="Glyco_trans_1"/>
</dbReference>
<dbReference type="InterPro" id="IPR028098">
    <property type="entry name" value="Glyco_trans_4-like_N"/>
</dbReference>
<organism evidence="5 6">
    <name type="scientific">Marinimicrococcus flavescens</name>
    <dbReference type="NCBI Taxonomy" id="3031815"/>
    <lineage>
        <taxon>Bacteria</taxon>
        <taxon>Pseudomonadati</taxon>
        <taxon>Pseudomonadota</taxon>
        <taxon>Alphaproteobacteria</taxon>
        <taxon>Geminicoccales</taxon>
        <taxon>Geminicoccaceae</taxon>
        <taxon>Marinimicrococcus</taxon>
    </lineage>
</organism>
<dbReference type="Proteomes" id="UP001301140">
    <property type="component" value="Unassembled WGS sequence"/>
</dbReference>
<dbReference type="GO" id="GO:0016757">
    <property type="term" value="F:glycosyltransferase activity"/>
    <property type="evidence" value="ECO:0007669"/>
    <property type="project" value="InterPro"/>
</dbReference>
<dbReference type="Gene3D" id="3.40.50.2000">
    <property type="entry name" value="Glycogen Phosphorylase B"/>
    <property type="match status" value="2"/>
</dbReference>